<protein>
    <submittedName>
        <fullName evidence="1">Uncharacterized protein</fullName>
    </submittedName>
</protein>
<reference evidence="1 2" key="1">
    <citation type="submission" date="2016-04" db="EMBL/GenBank/DDBJ databases">
        <title>First whole genome shotgun sequence of the bacterium Enteractinococcus sp. strain UASWS1574.</title>
        <authorList>
            <person name="Crovadore J."/>
            <person name="Chablais R."/>
            <person name="Lefort F."/>
        </authorList>
    </citation>
    <scope>NUCLEOTIDE SEQUENCE [LARGE SCALE GENOMIC DNA]</scope>
    <source>
        <strain evidence="1 2">UASWS1574</strain>
    </source>
</reference>
<evidence type="ECO:0000313" key="1">
    <source>
        <dbReference type="EMBL" id="OAV62429.1"/>
    </source>
</evidence>
<sequence>MTIQKPPGAASLFLVAGVAFLDEEESVFNAMLEGWSDQQRGGRYLKESTVRTSLNIVSNFQQFTNDWPWNWSAAGFDEWMTHLVAIRHLAPSTTGLPYQK</sequence>
<gene>
    <name evidence="1" type="ORF">A6F49_06900</name>
</gene>
<name>A0A1B7M1L2_9MICC</name>
<dbReference type="Proteomes" id="UP000078292">
    <property type="component" value="Unassembled WGS sequence"/>
</dbReference>
<evidence type="ECO:0000313" key="2">
    <source>
        <dbReference type="Proteomes" id="UP000078292"/>
    </source>
</evidence>
<accession>A0A1B7M1L2</accession>
<dbReference type="EMBL" id="LXEY01000012">
    <property type="protein sequence ID" value="OAV62429.1"/>
    <property type="molecule type" value="Genomic_DNA"/>
</dbReference>
<dbReference type="RefSeq" id="WP_043057134.1">
    <property type="nucleotide sequence ID" value="NZ_LXEY01000012.1"/>
</dbReference>
<dbReference type="STRING" id="1837282.A6F49_06900"/>
<organism evidence="1 2">
    <name type="scientific">Enteractinococcus helveticum</name>
    <dbReference type="NCBI Taxonomy" id="1837282"/>
    <lineage>
        <taxon>Bacteria</taxon>
        <taxon>Bacillati</taxon>
        <taxon>Actinomycetota</taxon>
        <taxon>Actinomycetes</taxon>
        <taxon>Micrococcales</taxon>
        <taxon>Micrococcaceae</taxon>
    </lineage>
</organism>
<keyword evidence="2" id="KW-1185">Reference proteome</keyword>
<comment type="caution">
    <text evidence="1">The sequence shown here is derived from an EMBL/GenBank/DDBJ whole genome shotgun (WGS) entry which is preliminary data.</text>
</comment>
<dbReference type="AlphaFoldDB" id="A0A1B7M1L2"/>
<dbReference type="OrthoDB" id="3698359at2"/>
<proteinExistence type="predicted"/>